<feature type="transmembrane region" description="Helical" evidence="7">
    <location>
        <begin position="278"/>
        <end position="298"/>
    </location>
</feature>
<evidence type="ECO:0000313" key="11">
    <source>
        <dbReference type="Proteomes" id="UP000546126"/>
    </source>
</evidence>
<evidence type="ECO:0000256" key="4">
    <source>
        <dbReference type="ARBA" id="ARBA00022692"/>
    </source>
</evidence>
<dbReference type="GO" id="GO:0005886">
    <property type="term" value="C:plasma membrane"/>
    <property type="evidence" value="ECO:0007669"/>
    <property type="project" value="UniProtKB-SubCell"/>
</dbReference>
<evidence type="ECO:0000256" key="3">
    <source>
        <dbReference type="ARBA" id="ARBA00022475"/>
    </source>
</evidence>
<evidence type="ECO:0000256" key="6">
    <source>
        <dbReference type="ARBA" id="ARBA00023136"/>
    </source>
</evidence>
<feature type="region of interest" description="Disordered" evidence="8">
    <location>
        <begin position="1"/>
        <end position="23"/>
    </location>
</feature>
<dbReference type="Gene3D" id="1.10.3720.10">
    <property type="entry name" value="MetI-like"/>
    <property type="match status" value="1"/>
</dbReference>
<feature type="transmembrane region" description="Helical" evidence="7">
    <location>
        <begin position="123"/>
        <end position="143"/>
    </location>
</feature>
<dbReference type="CDD" id="cd06261">
    <property type="entry name" value="TM_PBP2"/>
    <property type="match status" value="1"/>
</dbReference>
<dbReference type="InterPro" id="IPR000515">
    <property type="entry name" value="MetI-like"/>
</dbReference>
<dbReference type="GO" id="GO:0055085">
    <property type="term" value="P:transmembrane transport"/>
    <property type="evidence" value="ECO:0007669"/>
    <property type="project" value="InterPro"/>
</dbReference>
<proteinExistence type="inferred from homology"/>
<evidence type="ECO:0000259" key="9">
    <source>
        <dbReference type="PROSITE" id="PS50928"/>
    </source>
</evidence>
<dbReference type="PANTHER" id="PTHR30193">
    <property type="entry name" value="ABC TRANSPORTER PERMEASE PROTEIN"/>
    <property type="match status" value="1"/>
</dbReference>
<dbReference type="RefSeq" id="WP_175601375.1">
    <property type="nucleotide sequence ID" value="NZ_JABWGO010000003.1"/>
</dbReference>
<keyword evidence="2 7" id="KW-0813">Transport</keyword>
<comment type="similarity">
    <text evidence="7">Belongs to the binding-protein-dependent transport system permease family.</text>
</comment>
<feature type="transmembrane region" description="Helical" evidence="7">
    <location>
        <begin position="172"/>
        <end position="200"/>
    </location>
</feature>
<feature type="domain" description="ABC transmembrane type-1" evidence="9">
    <location>
        <begin position="86"/>
        <end position="299"/>
    </location>
</feature>
<dbReference type="InterPro" id="IPR035906">
    <property type="entry name" value="MetI-like_sf"/>
</dbReference>
<gene>
    <name evidence="10" type="ORF">HT134_17160</name>
</gene>
<accession>A0A7Y6IPT5</accession>
<dbReference type="EMBL" id="JABWGO010000003">
    <property type="protein sequence ID" value="NUW41856.1"/>
    <property type="molecule type" value="Genomic_DNA"/>
</dbReference>
<evidence type="ECO:0000256" key="8">
    <source>
        <dbReference type="SAM" id="MobiDB-lite"/>
    </source>
</evidence>
<feature type="compositionally biased region" description="Low complexity" evidence="8">
    <location>
        <begin position="1"/>
        <end position="19"/>
    </location>
</feature>
<organism evidence="10 11">
    <name type="scientific">Nonomuraea rhodomycinica</name>
    <dbReference type="NCBI Taxonomy" id="1712872"/>
    <lineage>
        <taxon>Bacteria</taxon>
        <taxon>Bacillati</taxon>
        <taxon>Actinomycetota</taxon>
        <taxon>Actinomycetes</taxon>
        <taxon>Streptosporangiales</taxon>
        <taxon>Streptosporangiaceae</taxon>
        <taxon>Nonomuraea</taxon>
    </lineage>
</organism>
<dbReference type="PROSITE" id="PS50928">
    <property type="entry name" value="ABC_TM1"/>
    <property type="match status" value="1"/>
</dbReference>
<name>A0A7Y6IPT5_9ACTN</name>
<keyword evidence="6 7" id="KW-0472">Membrane</keyword>
<comment type="subcellular location">
    <subcellularLocation>
        <location evidence="1 7">Cell membrane</location>
        <topology evidence="1 7">Multi-pass membrane protein</topology>
    </subcellularLocation>
</comment>
<reference evidence="10 11" key="1">
    <citation type="submission" date="2020-06" db="EMBL/GenBank/DDBJ databases">
        <authorList>
            <person name="Chanama M."/>
        </authorList>
    </citation>
    <scope>NUCLEOTIDE SEQUENCE [LARGE SCALE GENOMIC DNA]</scope>
    <source>
        <strain evidence="10 11">TBRC6557</strain>
    </source>
</reference>
<keyword evidence="5 7" id="KW-1133">Transmembrane helix</keyword>
<dbReference type="Proteomes" id="UP000546126">
    <property type="component" value="Unassembled WGS sequence"/>
</dbReference>
<dbReference type="AlphaFoldDB" id="A0A7Y6IPT5"/>
<keyword evidence="4 7" id="KW-0812">Transmembrane</keyword>
<comment type="caution">
    <text evidence="10">The sequence shown here is derived from an EMBL/GenBank/DDBJ whole genome shotgun (WGS) entry which is preliminary data.</text>
</comment>
<feature type="transmembrane region" description="Helical" evidence="7">
    <location>
        <begin position="90"/>
        <end position="111"/>
    </location>
</feature>
<feature type="transmembrane region" description="Helical" evidence="7">
    <location>
        <begin position="29"/>
        <end position="55"/>
    </location>
</feature>
<dbReference type="Pfam" id="PF00528">
    <property type="entry name" value="BPD_transp_1"/>
    <property type="match status" value="1"/>
</dbReference>
<keyword evidence="11" id="KW-1185">Reference proteome</keyword>
<dbReference type="InterPro" id="IPR051393">
    <property type="entry name" value="ABC_transporter_permease"/>
</dbReference>
<evidence type="ECO:0000256" key="5">
    <source>
        <dbReference type="ARBA" id="ARBA00022989"/>
    </source>
</evidence>
<protein>
    <submittedName>
        <fullName evidence="10">Sugar ABC transporter permease</fullName>
    </submittedName>
</protein>
<evidence type="ECO:0000256" key="2">
    <source>
        <dbReference type="ARBA" id="ARBA00022448"/>
    </source>
</evidence>
<keyword evidence="3" id="KW-1003">Cell membrane</keyword>
<dbReference type="SUPFAM" id="SSF161098">
    <property type="entry name" value="MetI-like"/>
    <property type="match status" value="1"/>
</dbReference>
<evidence type="ECO:0000256" key="1">
    <source>
        <dbReference type="ARBA" id="ARBA00004651"/>
    </source>
</evidence>
<sequence>MTLQLSRPPAGSRHASAARPGRRGPRRGWLFVVPALLFYGLVVLYPSLAGAVYAFTDWSGLGSRVNPVGLANFGRLLGDAEAVGSLGNTVLLAVALMIVQNVIGLALALALDTAIRGRNLLRTLFFAPAVLPPLVIGVLWKYVYSPGGPLDGLLAAFGLEGLQQSWLGDESLALWSVVVAIVWQHAGLSMVIFLAGLQGVPKELYEAAALDGAARWQRFRYVTLPLLAPATTITLVLTMITGLKLFDQVFAMTGGGPGYATETLSLTMYKQAFVLNDYSYGTALALVLTMIVAFVSFLQLKMLRRLEVEA</sequence>
<evidence type="ECO:0000313" key="10">
    <source>
        <dbReference type="EMBL" id="NUW41856.1"/>
    </source>
</evidence>
<evidence type="ECO:0000256" key="7">
    <source>
        <dbReference type="RuleBase" id="RU363032"/>
    </source>
</evidence>
<dbReference type="PANTHER" id="PTHR30193:SF37">
    <property type="entry name" value="INNER MEMBRANE ABC TRANSPORTER PERMEASE PROTEIN YCJO"/>
    <property type="match status" value="1"/>
</dbReference>
<feature type="transmembrane region" description="Helical" evidence="7">
    <location>
        <begin position="221"/>
        <end position="243"/>
    </location>
</feature>